<dbReference type="AlphaFoldDB" id="A0A0D2G702"/>
<dbReference type="Gene3D" id="3.90.1300.10">
    <property type="entry name" value="Amidase signature (AS) domain"/>
    <property type="match status" value="1"/>
</dbReference>
<dbReference type="Proteomes" id="UP000053029">
    <property type="component" value="Unassembled WGS sequence"/>
</dbReference>
<dbReference type="HOGENOM" id="CLU_020129_2_1_1"/>
<dbReference type="PANTHER" id="PTHR46310">
    <property type="entry name" value="AMIDASE 1"/>
    <property type="match status" value="1"/>
</dbReference>
<accession>A0A0D2G702</accession>
<protein>
    <recommendedName>
        <fullName evidence="1">Amidase domain-containing protein</fullName>
    </recommendedName>
</protein>
<name>A0A0D2G702_9EURO</name>
<dbReference type="SUPFAM" id="SSF75304">
    <property type="entry name" value="Amidase signature (AS) enzymes"/>
    <property type="match status" value="1"/>
</dbReference>
<dbReference type="EMBL" id="KN846977">
    <property type="protein sequence ID" value="KIW74480.1"/>
    <property type="molecule type" value="Genomic_DNA"/>
</dbReference>
<dbReference type="InterPro" id="IPR023631">
    <property type="entry name" value="Amidase_dom"/>
</dbReference>
<evidence type="ECO:0000313" key="2">
    <source>
        <dbReference type="EMBL" id="KIW74480.1"/>
    </source>
</evidence>
<dbReference type="VEuPathDB" id="FungiDB:Z517_12420"/>
<dbReference type="Pfam" id="PF01425">
    <property type="entry name" value="Amidase"/>
    <property type="match status" value="1"/>
</dbReference>
<dbReference type="RefSeq" id="XP_013278288.1">
    <property type="nucleotide sequence ID" value="XM_013422834.1"/>
</dbReference>
<reference evidence="2 3" key="1">
    <citation type="submission" date="2015-01" db="EMBL/GenBank/DDBJ databases">
        <title>The Genome Sequence of Fonsecaea pedrosoi CBS 271.37.</title>
        <authorList>
            <consortium name="The Broad Institute Genomics Platform"/>
            <person name="Cuomo C."/>
            <person name="de Hoog S."/>
            <person name="Gorbushina A."/>
            <person name="Stielow B."/>
            <person name="Teixiera M."/>
            <person name="Abouelleil A."/>
            <person name="Chapman S.B."/>
            <person name="Priest M."/>
            <person name="Young S.K."/>
            <person name="Wortman J."/>
            <person name="Nusbaum C."/>
            <person name="Birren B."/>
        </authorList>
    </citation>
    <scope>NUCLEOTIDE SEQUENCE [LARGE SCALE GENOMIC DNA]</scope>
    <source>
        <strain evidence="2 3">CBS 271.37</strain>
    </source>
</reference>
<dbReference type="GeneID" id="25311910"/>
<dbReference type="STRING" id="1442368.A0A0D2G702"/>
<feature type="domain" description="Amidase" evidence="1">
    <location>
        <begin position="211"/>
        <end position="383"/>
    </location>
</feature>
<gene>
    <name evidence="2" type="ORF">Z517_12420</name>
</gene>
<dbReference type="InterPro" id="IPR036928">
    <property type="entry name" value="AS_sf"/>
</dbReference>
<proteinExistence type="predicted"/>
<dbReference type="PANTHER" id="PTHR46310:SF7">
    <property type="entry name" value="AMIDASE 1"/>
    <property type="match status" value="1"/>
</dbReference>
<dbReference type="OrthoDB" id="4347796at2759"/>
<evidence type="ECO:0000259" key="1">
    <source>
        <dbReference type="Pfam" id="PF01425"/>
    </source>
</evidence>
<organism evidence="2 3">
    <name type="scientific">Fonsecaea pedrosoi CBS 271.37</name>
    <dbReference type="NCBI Taxonomy" id="1442368"/>
    <lineage>
        <taxon>Eukaryota</taxon>
        <taxon>Fungi</taxon>
        <taxon>Dikarya</taxon>
        <taxon>Ascomycota</taxon>
        <taxon>Pezizomycotina</taxon>
        <taxon>Eurotiomycetes</taxon>
        <taxon>Chaetothyriomycetidae</taxon>
        <taxon>Chaetothyriales</taxon>
        <taxon>Herpotrichiellaceae</taxon>
        <taxon>Fonsecaea</taxon>
    </lineage>
</organism>
<sequence>MTRSVRAARRTRNLHRVGHLLLFELHDLKYVASHRLKVSRGSSISVQADFANLYREKCPDGIGWPTKALLTILPRQFPEFPSKDGQQSYVDYVLQNDDVLQPEFLANILLLDGPGDPRGNVHSEHDLVRSYGSKILSLERWSHHMTLPVPGPYLIEDGSLWQVSRLYDDIQGAFMVAVEPPEAKKVGDTVYIPLRISGAQYQTLSIATPSRAARYSKGPLDGMRIAVKDMFDMNGLTTTLCNRAFYDISTPSTSTAVCVKRLIDAGADVLGTTKISSMISREEPTEAIDYHAPFNPRADGYQSPAGSSSGSAAAIAAYDWLDLTIAEDTSGSGRRPAAANGCFQYRPTHDLVDLGGMWPTFLQFDTPVILSRDLTKFASVASLWCHLESTTGAGVTPRPACILYPQDYLPKDNEQHLEHLESFVDDLRTSINGTLDRVSIRQKWLDSPPEGCEGQDLEAYLSNVIVQTFYREFYHSQASFRDRYVKKRGKEPYVNSFVKWRWNLGRGVTKEQHQEGLRRLEVYKSWFLNEVMGGPEKNSILVMPISEGVPNYRDHPPNPPTVQSGFDSLFLSPILGCPDLVIPIAQISFESRITERQEQLPVCVNLLGVPGKDLDLISAATAVLDTSGRPCAVRVGSEMF</sequence>
<keyword evidence="3" id="KW-1185">Reference proteome</keyword>
<evidence type="ECO:0000313" key="3">
    <source>
        <dbReference type="Proteomes" id="UP000053029"/>
    </source>
</evidence>